<name>A0A655AIQ8_MYCTX</name>
<organism evidence="1 2">
    <name type="scientific">Mycobacterium tuberculosis</name>
    <dbReference type="NCBI Taxonomy" id="1773"/>
    <lineage>
        <taxon>Bacteria</taxon>
        <taxon>Bacillati</taxon>
        <taxon>Actinomycetota</taxon>
        <taxon>Actinomycetes</taxon>
        <taxon>Mycobacteriales</taxon>
        <taxon>Mycobacteriaceae</taxon>
        <taxon>Mycobacterium</taxon>
        <taxon>Mycobacterium tuberculosis complex</taxon>
    </lineage>
</organism>
<protein>
    <submittedName>
        <fullName evidence="1">Uncharacterized protein</fullName>
    </submittedName>
</protein>
<evidence type="ECO:0000313" key="2">
    <source>
        <dbReference type="Proteomes" id="UP000050164"/>
    </source>
</evidence>
<accession>A0A655AIQ8</accession>
<dbReference type="AlphaFoldDB" id="A0A655AIQ8"/>
<dbReference type="Proteomes" id="UP000050164">
    <property type="component" value="Unassembled WGS sequence"/>
</dbReference>
<reference evidence="1 2" key="1">
    <citation type="submission" date="2015-03" db="EMBL/GenBank/DDBJ databases">
        <authorList>
            <consortium name="Pathogen Informatics"/>
        </authorList>
    </citation>
    <scope>NUCLEOTIDE SEQUENCE [LARGE SCALE GENOMIC DNA]</scope>
    <source>
        <strain evidence="1 2">Bir 185</strain>
    </source>
</reference>
<evidence type="ECO:0000313" key="1">
    <source>
        <dbReference type="EMBL" id="CKT36293.1"/>
    </source>
</evidence>
<proteinExistence type="predicted"/>
<sequence length="192" mass="20885">MGDVGDQDRRAVRVNADRPVQPWLLTSHERQEALQSGFVILGGGNRPIRTGLVSGLNYRDGRHESCRVQIRAAGAAHTRNFHGNAPRYLPKLAARSITLSSSARRVESAIPARQMTISSSLAEPTIRCRSAFRCSASVAVSAVLDESSAGQSPPITRVVQSSEELNVGIVRDSRVALRSRWRALHRPKIATG</sequence>
<gene>
    <name evidence="1" type="ORF">ERS027659_04301</name>
</gene>
<dbReference type="EMBL" id="CNFT01001502">
    <property type="protein sequence ID" value="CKT36293.1"/>
    <property type="molecule type" value="Genomic_DNA"/>
</dbReference>